<reference evidence="1 2" key="1">
    <citation type="journal article" date="2024" name="G3 (Bethesda)">
        <title>Genome assembly of Hibiscus sabdariffa L. provides insights into metabolisms of medicinal natural products.</title>
        <authorList>
            <person name="Kim T."/>
        </authorList>
    </citation>
    <scope>NUCLEOTIDE SEQUENCE [LARGE SCALE GENOMIC DNA]</scope>
    <source>
        <strain evidence="1">TK-2024</strain>
        <tissue evidence="1">Old leaves</tissue>
    </source>
</reference>
<protein>
    <submittedName>
        <fullName evidence="1">Uncharacterized protein</fullName>
    </submittedName>
</protein>
<evidence type="ECO:0000313" key="2">
    <source>
        <dbReference type="Proteomes" id="UP001472677"/>
    </source>
</evidence>
<accession>A0ABR2GDP6</accession>
<comment type="caution">
    <text evidence="1">The sequence shown here is derived from an EMBL/GenBank/DDBJ whole genome shotgun (WGS) entry which is preliminary data.</text>
</comment>
<sequence length="112" mass="12637">MSAQMTSEYEKYYANIDINVLVFVVVILDSGHKLNYVDWIVRDSCDETKVNLLCLNVKLVLQSLFDAYASSMPSSNISGTSSSTFISLSAFTQSRTQTERKVDLQELMTSKY</sequence>
<keyword evidence="2" id="KW-1185">Reference proteome</keyword>
<organism evidence="1 2">
    <name type="scientific">Hibiscus sabdariffa</name>
    <name type="common">roselle</name>
    <dbReference type="NCBI Taxonomy" id="183260"/>
    <lineage>
        <taxon>Eukaryota</taxon>
        <taxon>Viridiplantae</taxon>
        <taxon>Streptophyta</taxon>
        <taxon>Embryophyta</taxon>
        <taxon>Tracheophyta</taxon>
        <taxon>Spermatophyta</taxon>
        <taxon>Magnoliopsida</taxon>
        <taxon>eudicotyledons</taxon>
        <taxon>Gunneridae</taxon>
        <taxon>Pentapetalae</taxon>
        <taxon>rosids</taxon>
        <taxon>malvids</taxon>
        <taxon>Malvales</taxon>
        <taxon>Malvaceae</taxon>
        <taxon>Malvoideae</taxon>
        <taxon>Hibiscus</taxon>
    </lineage>
</organism>
<evidence type="ECO:0000313" key="1">
    <source>
        <dbReference type="EMBL" id="KAK8600925.1"/>
    </source>
</evidence>
<dbReference type="EMBL" id="JBBPBM010000001">
    <property type="protein sequence ID" value="KAK8600925.1"/>
    <property type="molecule type" value="Genomic_DNA"/>
</dbReference>
<name>A0ABR2GDP6_9ROSI</name>
<dbReference type="Proteomes" id="UP001472677">
    <property type="component" value="Unassembled WGS sequence"/>
</dbReference>
<proteinExistence type="predicted"/>
<gene>
    <name evidence="1" type="ORF">V6N12_050770</name>
</gene>